<sequence length="277" mass="30211">MGLSPPSDTAIRYLFGGSGCTSLTQSPTDKNTLSMSCHFHSAQTEVGACNVSGDFAIGDDHADSRDHVVKRWKNAEAPCCDHWDEPRTRLFPRAESDRLLETSVMQAALTVKGTRHKAAVMSSSSGWLHISSGMQPRMRGVDAGENTTFKVSECGALESTAYSFGVLTWKHTIHLRDALPRVFGMAESINNTEDMAHPSGGVLMHFEGPPINAMDTFICDLRSFTLEAEPKSGLHDSGACAEYRAATMTRGRHVVQNCSEADLYTDGSTASYWSYTF</sequence>
<reference evidence="1" key="2">
    <citation type="submission" date="2021-09" db="EMBL/GenBank/DDBJ databases">
        <authorList>
            <person name="Jia N."/>
            <person name="Wang J."/>
            <person name="Shi W."/>
            <person name="Du L."/>
            <person name="Sun Y."/>
            <person name="Zhan W."/>
            <person name="Jiang J."/>
            <person name="Wang Q."/>
            <person name="Zhang B."/>
            <person name="Ji P."/>
            <person name="Sakyi L.B."/>
            <person name="Cui X."/>
            <person name="Yuan T."/>
            <person name="Jiang B."/>
            <person name="Yang W."/>
            <person name="Lam T.T.-Y."/>
            <person name="Chang Q."/>
            <person name="Ding S."/>
            <person name="Wang X."/>
            <person name="Zhu J."/>
            <person name="Ruan X."/>
            <person name="Zhao L."/>
            <person name="Wei J."/>
            <person name="Que T."/>
            <person name="Du C."/>
            <person name="Cheng J."/>
            <person name="Dai P."/>
            <person name="Han X."/>
            <person name="Huang E."/>
            <person name="Gao Y."/>
            <person name="Liu J."/>
            <person name="Shao H."/>
            <person name="Ye R."/>
            <person name="Li L."/>
            <person name="Wei W."/>
            <person name="Wang X."/>
            <person name="Wang C."/>
            <person name="Huo Q."/>
            <person name="Li W."/>
            <person name="Guo W."/>
            <person name="Chen H."/>
            <person name="Chen S."/>
            <person name="Zhou L."/>
            <person name="Zhou L."/>
            <person name="Ni X."/>
            <person name="Tian J."/>
            <person name="Zhou Y."/>
            <person name="Sheng Y."/>
            <person name="Liu T."/>
            <person name="Pan Y."/>
            <person name="Xia L."/>
            <person name="Li J."/>
            <person name="Zhao F."/>
            <person name="Cao W."/>
        </authorList>
    </citation>
    <scope>NUCLEOTIDE SEQUENCE</scope>
    <source>
        <strain evidence="1">Rmic-2018</strain>
        <tissue evidence="1">Larvae</tissue>
    </source>
</reference>
<protein>
    <submittedName>
        <fullName evidence="1">Uncharacterized protein</fullName>
    </submittedName>
</protein>
<proteinExistence type="predicted"/>
<evidence type="ECO:0000313" key="2">
    <source>
        <dbReference type="Proteomes" id="UP000821866"/>
    </source>
</evidence>
<dbReference type="EMBL" id="JABSTU010004677">
    <property type="protein sequence ID" value="KAH7957971.1"/>
    <property type="molecule type" value="Genomic_DNA"/>
</dbReference>
<name>A0A9J6CY97_RHIMP</name>
<dbReference type="AlphaFoldDB" id="A0A9J6CY97"/>
<evidence type="ECO:0000313" key="1">
    <source>
        <dbReference type="EMBL" id="KAH7957971.1"/>
    </source>
</evidence>
<comment type="caution">
    <text evidence="1">The sequence shown here is derived from an EMBL/GenBank/DDBJ whole genome shotgun (WGS) entry which is preliminary data.</text>
</comment>
<accession>A0A9J6CY97</accession>
<dbReference type="Proteomes" id="UP000821866">
    <property type="component" value="Unassembled WGS sequence"/>
</dbReference>
<organism evidence="1 2">
    <name type="scientific">Rhipicephalus microplus</name>
    <name type="common">Cattle tick</name>
    <name type="synonym">Boophilus microplus</name>
    <dbReference type="NCBI Taxonomy" id="6941"/>
    <lineage>
        <taxon>Eukaryota</taxon>
        <taxon>Metazoa</taxon>
        <taxon>Ecdysozoa</taxon>
        <taxon>Arthropoda</taxon>
        <taxon>Chelicerata</taxon>
        <taxon>Arachnida</taxon>
        <taxon>Acari</taxon>
        <taxon>Parasitiformes</taxon>
        <taxon>Ixodida</taxon>
        <taxon>Ixodoidea</taxon>
        <taxon>Ixodidae</taxon>
        <taxon>Rhipicephalinae</taxon>
        <taxon>Rhipicephalus</taxon>
        <taxon>Boophilus</taxon>
    </lineage>
</organism>
<reference evidence="1" key="1">
    <citation type="journal article" date="2020" name="Cell">
        <title>Large-Scale Comparative Analyses of Tick Genomes Elucidate Their Genetic Diversity and Vector Capacities.</title>
        <authorList>
            <consortium name="Tick Genome and Microbiome Consortium (TIGMIC)"/>
            <person name="Jia N."/>
            <person name="Wang J."/>
            <person name="Shi W."/>
            <person name="Du L."/>
            <person name="Sun Y."/>
            <person name="Zhan W."/>
            <person name="Jiang J.F."/>
            <person name="Wang Q."/>
            <person name="Zhang B."/>
            <person name="Ji P."/>
            <person name="Bell-Sakyi L."/>
            <person name="Cui X.M."/>
            <person name="Yuan T.T."/>
            <person name="Jiang B.G."/>
            <person name="Yang W.F."/>
            <person name="Lam T.T."/>
            <person name="Chang Q.C."/>
            <person name="Ding S.J."/>
            <person name="Wang X.J."/>
            <person name="Zhu J.G."/>
            <person name="Ruan X.D."/>
            <person name="Zhao L."/>
            <person name="Wei J.T."/>
            <person name="Ye R.Z."/>
            <person name="Que T.C."/>
            <person name="Du C.H."/>
            <person name="Zhou Y.H."/>
            <person name="Cheng J.X."/>
            <person name="Dai P.F."/>
            <person name="Guo W.B."/>
            <person name="Han X.H."/>
            <person name="Huang E.J."/>
            <person name="Li L.F."/>
            <person name="Wei W."/>
            <person name="Gao Y.C."/>
            <person name="Liu J.Z."/>
            <person name="Shao H.Z."/>
            <person name="Wang X."/>
            <person name="Wang C.C."/>
            <person name="Yang T.C."/>
            <person name="Huo Q.B."/>
            <person name="Li W."/>
            <person name="Chen H.Y."/>
            <person name="Chen S.E."/>
            <person name="Zhou L.G."/>
            <person name="Ni X.B."/>
            <person name="Tian J.H."/>
            <person name="Sheng Y."/>
            <person name="Liu T."/>
            <person name="Pan Y.S."/>
            <person name="Xia L.Y."/>
            <person name="Li J."/>
            <person name="Zhao F."/>
            <person name="Cao W.C."/>
        </authorList>
    </citation>
    <scope>NUCLEOTIDE SEQUENCE</scope>
    <source>
        <strain evidence="1">Rmic-2018</strain>
    </source>
</reference>
<keyword evidence="2" id="KW-1185">Reference proteome</keyword>
<dbReference type="VEuPathDB" id="VectorBase:LOC119162413"/>
<gene>
    <name evidence="1" type="ORF">HPB51_028042</name>
</gene>